<reference evidence="2" key="1">
    <citation type="submission" date="2024-07" db="EMBL/GenBank/DDBJ databases">
        <title>Two chromosome-level genome assemblies of Korean endemic species Abeliophyllum distichum and Forsythia ovata (Oleaceae).</title>
        <authorList>
            <person name="Jang H."/>
        </authorList>
    </citation>
    <scope>NUCLEOTIDE SEQUENCE [LARGE SCALE GENOMIC DNA]</scope>
</reference>
<keyword evidence="2" id="KW-1185">Reference proteome</keyword>
<name>A0ABD1QIM4_9LAMI</name>
<gene>
    <name evidence="1" type="ORF">Adt_35600</name>
</gene>
<dbReference type="AlphaFoldDB" id="A0ABD1QIM4"/>
<comment type="caution">
    <text evidence="1">The sequence shown here is derived from an EMBL/GenBank/DDBJ whole genome shotgun (WGS) entry which is preliminary data.</text>
</comment>
<evidence type="ECO:0000313" key="1">
    <source>
        <dbReference type="EMBL" id="KAL2474864.1"/>
    </source>
</evidence>
<accession>A0ABD1QIM4</accession>
<evidence type="ECO:0000313" key="2">
    <source>
        <dbReference type="Proteomes" id="UP001604336"/>
    </source>
</evidence>
<proteinExistence type="predicted"/>
<dbReference type="Proteomes" id="UP001604336">
    <property type="component" value="Unassembled WGS sequence"/>
</dbReference>
<organism evidence="1 2">
    <name type="scientific">Abeliophyllum distichum</name>
    <dbReference type="NCBI Taxonomy" id="126358"/>
    <lineage>
        <taxon>Eukaryota</taxon>
        <taxon>Viridiplantae</taxon>
        <taxon>Streptophyta</taxon>
        <taxon>Embryophyta</taxon>
        <taxon>Tracheophyta</taxon>
        <taxon>Spermatophyta</taxon>
        <taxon>Magnoliopsida</taxon>
        <taxon>eudicotyledons</taxon>
        <taxon>Gunneridae</taxon>
        <taxon>Pentapetalae</taxon>
        <taxon>asterids</taxon>
        <taxon>lamiids</taxon>
        <taxon>Lamiales</taxon>
        <taxon>Oleaceae</taxon>
        <taxon>Forsythieae</taxon>
        <taxon>Abeliophyllum</taxon>
    </lineage>
</organism>
<dbReference type="EMBL" id="JBFOLK010000011">
    <property type="protein sequence ID" value="KAL2474864.1"/>
    <property type="molecule type" value="Genomic_DNA"/>
</dbReference>
<protein>
    <submittedName>
        <fullName evidence="1">Uncharacterized protein</fullName>
    </submittedName>
</protein>
<sequence>MSINSTNGKASDHAEDKASSFVSPSMTNVLPIRGVDTCTKEVLAIAQATIHGEIGDGDLSSVAPIHWTAMDVNALSWNEISGDLLDVLQSIYQLALADRRYDSLLNKHSYLMELNLMAARGQMLKAITGTSGKDHAERVATWIVQGAKQKKAIKR</sequence>